<organism evidence="1 2">
    <name type="scientific">Alternaria alternata</name>
    <name type="common">Alternaria rot fungus</name>
    <name type="synonym">Torula alternata</name>
    <dbReference type="NCBI Taxonomy" id="5599"/>
    <lineage>
        <taxon>Eukaryota</taxon>
        <taxon>Fungi</taxon>
        <taxon>Dikarya</taxon>
        <taxon>Ascomycota</taxon>
        <taxon>Pezizomycotina</taxon>
        <taxon>Dothideomycetes</taxon>
        <taxon>Pleosporomycetidae</taxon>
        <taxon>Pleosporales</taxon>
        <taxon>Pleosporineae</taxon>
        <taxon>Pleosporaceae</taxon>
        <taxon>Alternaria</taxon>
        <taxon>Alternaria sect. Alternaria</taxon>
        <taxon>Alternaria alternata complex</taxon>
    </lineage>
</organism>
<protein>
    <submittedName>
        <fullName evidence="1">Uncharacterized protein</fullName>
    </submittedName>
</protein>
<dbReference type="GeneID" id="29115243"/>
<proteinExistence type="predicted"/>
<dbReference type="EMBL" id="KV441473">
    <property type="protein sequence ID" value="OAG23512.1"/>
    <property type="molecule type" value="Genomic_DNA"/>
</dbReference>
<dbReference type="AlphaFoldDB" id="A0A177DWY6"/>
<evidence type="ECO:0000313" key="1">
    <source>
        <dbReference type="EMBL" id="OAG23512.1"/>
    </source>
</evidence>
<accession>A0A177DWY6</accession>
<evidence type="ECO:0000313" key="2">
    <source>
        <dbReference type="Proteomes" id="UP000077248"/>
    </source>
</evidence>
<name>A0A177DWY6_ALTAL</name>
<gene>
    <name evidence="1" type="ORF">CC77DRAFT_1092828</name>
</gene>
<dbReference type="VEuPathDB" id="FungiDB:CC77DRAFT_1092828"/>
<dbReference type="KEGG" id="aalt:CC77DRAFT_1092828"/>
<keyword evidence="2" id="KW-1185">Reference proteome</keyword>
<dbReference type="RefSeq" id="XP_018388933.1">
    <property type="nucleotide sequence ID" value="XM_018529649.1"/>
</dbReference>
<sequence>MKLRLVISPRRAPLGDLLRNHLQGLLDKLPGRLPSYNRKQLLDDLCFLLRSPLFLYAISPRLRHATNPLRVDGLIKAEDINIYALNMMIVRDDSSWATQLLYGGTSLIEGRQYITTKQAGFAQSFHWFRDEARFLNCEFHARELAAAEALGIAVSMKPAVVKPVQVDLRQTRARAAAQKQRRIVKLRIRYQMIHGRPVLMKGPR</sequence>
<dbReference type="Proteomes" id="UP000077248">
    <property type="component" value="Unassembled WGS sequence"/>
</dbReference>
<reference evidence="1 2" key="1">
    <citation type="submission" date="2016-05" db="EMBL/GenBank/DDBJ databases">
        <title>Comparative analysis of secretome profiles of manganese(II)-oxidizing ascomycete fungi.</title>
        <authorList>
            <consortium name="DOE Joint Genome Institute"/>
            <person name="Zeiner C.A."/>
            <person name="Purvine S.O."/>
            <person name="Zink E.M."/>
            <person name="Wu S."/>
            <person name="Pasa-Tolic L."/>
            <person name="Chaput D.L."/>
            <person name="Haridas S."/>
            <person name="Grigoriev I.V."/>
            <person name="Santelli C.M."/>
            <person name="Hansel C.M."/>
        </authorList>
    </citation>
    <scope>NUCLEOTIDE SEQUENCE [LARGE SCALE GENOMIC DNA]</scope>
    <source>
        <strain evidence="1 2">SRC1lrK2f</strain>
    </source>
</reference>
<dbReference type="OMA" id="FCEEVEF"/>